<dbReference type="Pfam" id="PF00512">
    <property type="entry name" value="HisKA"/>
    <property type="match status" value="1"/>
</dbReference>
<protein>
    <recommendedName>
        <fullName evidence="2">histidine kinase</fullName>
        <ecNumber evidence="2">2.7.13.3</ecNumber>
    </recommendedName>
</protein>
<comment type="catalytic activity">
    <reaction evidence="1">
        <text>ATP + protein L-histidine = ADP + protein N-phospho-L-histidine.</text>
        <dbReference type="EC" id="2.7.13.3"/>
    </reaction>
</comment>
<dbReference type="SUPFAM" id="SSF47384">
    <property type="entry name" value="Homodimeric domain of signal transducing histidine kinase"/>
    <property type="match status" value="1"/>
</dbReference>
<dbReference type="CDD" id="cd00082">
    <property type="entry name" value="HisKA"/>
    <property type="match status" value="1"/>
</dbReference>
<feature type="domain" description="Histidine kinase" evidence="10">
    <location>
        <begin position="84"/>
        <end position="302"/>
    </location>
</feature>
<comment type="caution">
    <text evidence="11">The sequence shown here is derived from an EMBL/GenBank/DDBJ whole genome shotgun (WGS) entry which is preliminary data.</text>
</comment>
<dbReference type="SMART" id="SM00388">
    <property type="entry name" value="HisKA"/>
    <property type="match status" value="1"/>
</dbReference>
<evidence type="ECO:0000256" key="3">
    <source>
        <dbReference type="ARBA" id="ARBA00022553"/>
    </source>
</evidence>
<accession>A0A5A9W3B7</accession>
<keyword evidence="5" id="KW-0547">Nucleotide-binding</keyword>
<dbReference type="Gene3D" id="1.10.287.130">
    <property type="match status" value="1"/>
</dbReference>
<keyword evidence="12" id="KW-1185">Reference proteome</keyword>
<dbReference type="InterPro" id="IPR005467">
    <property type="entry name" value="His_kinase_dom"/>
</dbReference>
<dbReference type="GO" id="GO:0005524">
    <property type="term" value="F:ATP binding"/>
    <property type="evidence" value="ECO:0007669"/>
    <property type="project" value="UniProtKB-KW"/>
</dbReference>
<dbReference type="SUPFAM" id="SSF55874">
    <property type="entry name" value="ATPase domain of HSP90 chaperone/DNA topoisomerase II/histidine kinase"/>
    <property type="match status" value="1"/>
</dbReference>
<dbReference type="Gene3D" id="3.30.565.10">
    <property type="entry name" value="Histidine kinase-like ATPase, C-terminal domain"/>
    <property type="match status" value="1"/>
</dbReference>
<dbReference type="PROSITE" id="PS50109">
    <property type="entry name" value="HIS_KIN"/>
    <property type="match status" value="1"/>
</dbReference>
<evidence type="ECO:0000256" key="5">
    <source>
        <dbReference type="ARBA" id="ARBA00022741"/>
    </source>
</evidence>
<proteinExistence type="predicted"/>
<dbReference type="InterPro" id="IPR036097">
    <property type="entry name" value="HisK_dim/P_sf"/>
</dbReference>
<keyword evidence="8" id="KW-0902">Two-component regulatory system</keyword>
<sequence length="305" mass="34808">MPSYAKNKENKRMKPQEFGSARAEPIPSLNSREEPVAPIQVEADARRVQELLLEREQLYARLHSQQAEMAHMSRLLCLGEMATELAHEINQPLATILNYGNGILRQMDQQPELRLDSAREAIQRITRQAHRGAEIIRRIRQFAQRSELPHGLFALNDCCQEAVHFLQEEMPDSEFRIQLDLSPTNPLVLADRLQVEQVLLNLIRNAVEAYHETAQSPADIRLQTRLDATRQEVEVRVEDRAGGIEAGLLARLFQPFTSCKSQGLGMGLFISRTLIESQGGRLWVETDGQNYSHFIFRLPLQSDPR</sequence>
<dbReference type="Pfam" id="PF02518">
    <property type="entry name" value="HATPase_c"/>
    <property type="match status" value="1"/>
</dbReference>
<organism evidence="11 12">
    <name type="scientific">Nitrincola tapanii</name>
    <dbReference type="NCBI Taxonomy" id="1708751"/>
    <lineage>
        <taxon>Bacteria</taxon>
        <taxon>Pseudomonadati</taxon>
        <taxon>Pseudomonadota</taxon>
        <taxon>Gammaproteobacteria</taxon>
        <taxon>Oceanospirillales</taxon>
        <taxon>Oceanospirillaceae</taxon>
        <taxon>Nitrincola</taxon>
    </lineage>
</organism>
<dbReference type="EMBL" id="SMRS01000003">
    <property type="protein sequence ID" value="KAA0875250.1"/>
    <property type="molecule type" value="Genomic_DNA"/>
</dbReference>
<dbReference type="Proteomes" id="UP000325302">
    <property type="component" value="Unassembled WGS sequence"/>
</dbReference>
<gene>
    <name evidence="11" type="ORF">E1H14_04430</name>
</gene>
<dbReference type="InterPro" id="IPR004358">
    <property type="entry name" value="Sig_transdc_His_kin-like_C"/>
</dbReference>
<dbReference type="GO" id="GO:0000155">
    <property type="term" value="F:phosphorelay sensor kinase activity"/>
    <property type="evidence" value="ECO:0007669"/>
    <property type="project" value="InterPro"/>
</dbReference>
<keyword evidence="6" id="KW-0418">Kinase</keyword>
<dbReference type="InterPro" id="IPR003594">
    <property type="entry name" value="HATPase_dom"/>
</dbReference>
<keyword evidence="3" id="KW-0597">Phosphoprotein</keyword>
<evidence type="ECO:0000256" key="1">
    <source>
        <dbReference type="ARBA" id="ARBA00000085"/>
    </source>
</evidence>
<dbReference type="OrthoDB" id="1931120at2"/>
<dbReference type="PANTHER" id="PTHR43065">
    <property type="entry name" value="SENSOR HISTIDINE KINASE"/>
    <property type="match status" value="1"/>
</dbReference>
<evidence type="ECO:0000313" key="11">
    <source>
        <dbReference type="EMBL" id="KAA0875250.1"/>
    </source>
</evidence>
<evidence type="ECO:0000259" key="10">
    <source>
        <dbReference type="PROSITE" id="PS50109"/>
    </source>
</evidence>
<feature type="region of interest" description="Disordered" evidence="9">
    <location>
        <begin position="1"/>
        <end position="37"/>
    </location>
</feature>
<evidence type="ECO:0000256" key="7">
    <source>
        <dbReference type="ARBA" id="ARBA00022840"/>
    </source>
</evidence>
<name>A0A5A9W3B7_9GAMM</name>
<keyword evidence="4" id="KW-0808">Transferase</keyword>
<dbReference type="AlphaFoldDB" id="A0A5A9W3B7"/>
<dbReference type="PRINTS" id="PR00344">
    <property type="entry name" value="BCTRLSENSOR"/>
</dbReference>
<evidence type="ECO:0000256" key="9">
    <source>
        <dbReference type="SAM" id="MobiDB-lite"/>
    </source>
</evidence>
<feature type="compositionally biased region" description="Basic and acidic residues" evidence="9">
    <location>
        <begin position="1"/>
        <end position="15"/>
    </location>
</feature>
<dbReference type="InterPro" id="IPR036890">
    <property type="entry name" value="HATPase_C_sf"/>
</dbReference>
<evidence type="ECO:0000256" key="6">
    <source>
        <dbReference type="ARBA" id="ARBA00022777"/>
    </source>
</evidence>
<dbReference type="PANTHER" id="PTHR43065:SF10">
    <property type="entry name" value="PEROXIDE STRESS-ACTIVATED HISTIDINE KINASE MAK3"/>
    <property type="match status" value="1"/>
</dbReference>
<dbReference type="SMART" id="SM00387">
    <property type="entry name" value="HATPase_c"/>
    <property type="match status" value="1"/>
</dbReference>
<evidence type="ECO:0000256" key="2">
    <source>
        <dbReference type="ARBA" id="ARBA00012438"/>
    </source>
</evidence>
<keyword evidence="7" id="KW-0067">ATP-binding</keyword>
<dbReference type="InterPro" id="IPR003661">
    <property type="entry name" value="HisK_dim/P_dom"/>
</dbReference>
<evidence type="ECO:0000256" key="4">
    <source>
        <dbReference type="ARBA" id="ARBA00022679"/>
    </source>
</evidence>
<evidence type="ECO:0000313" key="12">
    <source>
        <dbReference type="Proteomes" id="UP000325302"/>
    </source>
</evidence>
<evidence type="ECO:0000256" key="8">
    <source>
        <dbReference type="ARBA" id="ARBA00023012"/>
    </source>
</evidence>
<dbReference type="EC" id="2.7.13.3" evidence="2"/>
<reference evidence="11 12" key="1">
    <citation type="submission" date="2019-03" db="EMBL/GenBank/DDBJ databases">
        <title>Nitrincola sp. nov. isolated from an Indian soda lake.</title>
        <authorList>
            <person name="Joshi A."/>
            <person name="Thite S.V."/>
            <person name="Joseph N."/>
            <person name="Dhotre D."/>
            <person name="Moorthy M."/>
            <person name="Shouche Y.S."/>
        </authorList>
    </citation>
    <scope>NUCLEOTIDE SEQUENCE [LARGE SCALE GENOMIC DNA]</scope>
    <source>
        <strain evidence="11 12">MEB193</strain>
    </source>
</reference>